<proteinExistence type="predicted"/>
<reference evidence="1" key="1">
    <citation type="submission" date="2014-09" db="EMBL/GenBank/DDBJ databases">
        <authorList>
            <person name="Magalhaes I.L.F."/>
            <person name="Oliveira U."/>
            <person name="Santos F.R."/>
            <person name="Vidigal T.H.D.A."/>
            <person name="Brescovit A.D."/>
            <person name="Santos A.J."/>
        </authorList>
    </citation>
    <scope>NUCLEOTIDE SEQUENCE</scope>
    <source>
        <tissue evidence="1">Shoot tissue taken approximately 20 cm above the soil surface</tissue>
    </source>
</reference>
<evidence type="ECO:0000313" key="1">
    <source>
        <dbReference type="EMBL" id="JAD68856.1"/>
    </source>
</evidence>
<accession>A0A0A9BZV4</accession>
<organism evidence="1">
    <name type="scientific">Arundo donax</name>
    <name type="common">Giant reed</name>
    <name type="synonym">Donax arundinaceus</name>
    <dbReference type="NCBI Taxonomy" id="35708"/>
    <lineage>
        <taxon>Eukaryota</taxon>
        <taxon>Viridiplantae</taxon>
        <taxon>Streptophyta</taxon>
        <taxon>Embryophyta</taxon>
        <taxon>Tracheophyta</taxon>
        <taxon>Spermatophyta</taxon>
        <taxon>Magnoliopsida</taxon>
        <taxon>Liliopsida</taxon>
        <taxon>Poales</taxon>
        <taxon>Poaceae</taxon>
        <taxon>PACMAD clade</taxon>
        <taxon>Arundinoideae</taxon>
        <taxon>Arundineae</taxon>
        <taxon>Arundo</taxon>
    </lineage>
</organism>
<dbReference type="EMBL" id="GBRH01229039">
    <property type="protein sequence ID" value="JAD68856.1"/>
    <property type="molecule type" value="Transcribed_RNA"/>
</dbReference>
<name>A0A0A9BZV4_ARUDO</name>
<sequence length="24" mass="2767">MLFLAKKKKIILGKRKVGNILILK</sequence>
<protein>
    <submittedName>
        <fullName evidence="1">Uncharacterized protein</fullName>
    </submittedName>
</protein>
<reference evidence="1" key="2">
    <citation type="journal article" date="2015" name="Data Brief">
        <title>Shoot transcriptome of the giant reed, Arundo donax.</title>
        <authorList>
            <person name="Barrero R.A."/>
            <person name="Guerrero F.D."/>
            <person name="Moolhuijzen P."/>
            <person name="Goolsby J.A."/>
            <person name="Tidwell J."/>
            <person name="Bellgard S.E."/>
            <person name="Bellgard M.I."/>
        </authorList>
    </citation>
    <scope>NUCLEOTIDE SEQUENCE</scope>
    <source>
        <tissue evidence="1">Shoot tissue taken approximately 20 cm above the soil surface</tissue>
    </source>
</reference>
<dbReference type="AlphaFoldDB" id="A0A0A9BZV4"/>